<evidence type="ECO:0000256" key="2">
    <source>
        <dbReference type="ARBA" id="ARBA00007663"/>
    </source>
</evidence>
<evidence type="ECO:0000256" key="11">
    <source>
        <dbReference type="ARBA" id="ARBA00048366"/>
    </source>
</evidence>
<gene>
    <name evidence="13" type="ORF">A3C59_04560</name>
</gene>
<dbReference type="SUPFAM" id="SSF55821">
    <property type="entry name" value="YrdC/RibB"/>
    <property type="match status" value="1"/>
</dbReference>
<evidence type="ECO:0000256" key="5">
    <source>
        <dbReference type="ARBA" id="ARBA00022679"/>
    </source>
</evidence>
<dbReference type="Pfam" id="PF01300">
    <property type="entry name" value="Sua5_yciO_yrdC"/>
    <property type="match status" value="1"/>
</dbReference>
<dbReference type="PANTHER" id="PTHR17490">
    <property type="entry name" value="SUA5"/>
    <property type="match status" value="1"/>
</dbReference>
<dbReference type="GO" id="GO:0005524">
    <property type="term" value="F:ATP binding"/>
    <property type="evidence" value="ECO:0007669"/>
    <property type="project" value="UniProtKB-KW"/>
</dbReference>
<dbReference type="EC" id="2.7.7.87" evidence="3"/>
<dbReference type="EMBL" id="MFCV01000030">
    <property type="protein sequence ID" value="OGE32249.1"/>
    <property type="molecule type" value="Genomic_DNA"/>
</dbReference>
<dbReference type="STRING" id="1797768.A3C59_04560"/>
<evidence type="ECO:0000256" key="9">
    <source>
        <dbReference type="ARBA" id="ARBA00022840"/>
    </source>
</evidence>
<proteinExistence type="inferred from homology"/>
<evidence type="ECO:0000313" key="13">
    <source>
        <dbReference type="EMBL" id="OGE32249.1"/>
    </source>
</evidence>
<evidence type="ECO:0000256" key="7">
    <source>
        <dbReference type="ARBA" id="ARBA00022695"/>
    </source>
</evidence>
<dbReference type="InterPro" id="IPR050156">
    <property type="entry name" value="TC-AMP_synthase_SUA5"/>
</dbReference>
<dbReference type="PROSITE" id="PS51163">
    <property type="entry name" value="YRDC"/>
    <property type="match status" value="1"/>
</dbReference>
<evidence type="ECO:0000256" key="4">
    <source>
        <dbReference type="ARBA" id="ARBA00022490"/>
    </source>
</evidence>
<feature type="domain" description="YrdC-like" evidence="12">
    <location>
        <begin position="1"/>
        <end position="175"/>
    </location>
</feature>
<protein>
    <recommendedName>
        <fullName evidence="10">L-threonylcarbamoyladenylate synthase</fullName>
        <ecNumber evidence="3">2.7.7.87</ecNumber>
    </recommendedName>
    <alternativeName>
        <fullName evidence="10">L-threonylcarbamoyladenylate synthase</fullName>
    </alternativeName>
</protein>
<dbReference type="InterPro" id="IPR017945">
    <property type="entry name" value="DHBP_synth_RibB-like_a/b_dom"/>
</dbReference>
<comment type="catalytic activity">
    <reaction evidence="11">
        <text>L-threonine + hydrogencarbonate + ATP = L-threonylcarbamoyladenylate + diphosphate + H2O</text>
        <dbReference type="Rhea" id="RHEA:36407"/>
        <dbReference type="ChEBI" id="CHEBI:15377"/>
        <dbReference type="ChEBI" id="CHEBI:17544"/>
        <dbReference type="ChEBI" id="CHEBI:30616"/>
        <dbReference type="ChEBI" id="CHEBI:33019"/>
        <dbReference type="ChEBI" id="CHEBI:57926"/>
        <dbReference type="ChEBI" id="CHEBI:73682"/>
        <dbReference type="EC" id="2.7.7.87"/>
    </reaction>
</comment>
<dbReference type="GO" id="GO:0008033">
    <property type="term" value="P:tRNA processing"/>
    <property type="evidence" value="ECO:0007669"/>
    <property type="project" value="UniProtKB-KW"/>
</dbReference>
<reference evidence="13 14" key="1">
    <citation type="journal article" date="2016" name="Nat. Commun.">
        <title>Thousands of microbial genomes shed light on interconnected biogeochemical processes in an aquifer system.</title>
        <authorList>
            <person name="Anantharaman K."/>
            <person name="Brown C.T."/>
            <person name="Hug L.A."/>
            <person name="Sharon I."/>
            <person name="Castelle C.J."/>
            <person name="Probst A.J."/>
            <person name="Thomas B.C."/>
            <person name="Singh A."/>
            <person name="Wilkins M.J."/>
            <person name="Karaoz U."/>
            <person name="Brodie E.L."/>
            <person name="Williams K.H."/>
            <person name="Hubbard S.S."/>
            <person name="Banfield J.F."/>
        </authorList>
    </citation>
    <scope>NUCLEOTIDE SEQUENCE [LARGE SCALE GENOMIC DNA]</scope>
</reference>
<evidence type="ECO:0000313" key="14">
    <source>
        <dbReference type="Proteomes" id="UP000176902"/>
    </source>
</evidence>
<name>A0A1F5JUC8_9BACT</name>
<dbReference type="AlphaFoldDB" id="A0A1F5JUC8"/>
<evidence type="ECO:0000259" key="12">
    <source>
        <dbReference type="PROSITE" id="PS51163"/>
    </source>
</evidence>
<dbReference type="GO" id="GO:0005737">
    <property type="term" value="C:cytoplasm"/>
    <property type="evidence" value="ECO:0007669"/>
    <property type="project" value="UniProtKB-SubCell"/>
</dbReference>
<keyword evidence="6" id="KW-0819">tRNA processing</keyword>
<keyword evidence="5" id="KW-0808">Transferase</keyword>
<evidence type="ECO:0000256" key="3">
    <source>
        <dbReference type="ARBA" id="ARBA00012584"/>
    </source>
</evidence>
<organism evidence="13 14">
    <name type="scientific">Candidatus Daviesbacteria bacterium RIFCSPHIGHO2_02_FULL_36_13</name>
    <dbReference type="NCBI Taxonomy" id="1797768"/>
    <lineage>
        <taxon>Bacteria</taxon>
        <taxon>Candidatus Daviesiibacteriota</taxon>
    </lineage>
</organism>
<evidence type="ECO:0000256" key="10">
    <source>
        <dbReference type="ARBA" id="ARBA00029774"/>
    </source>
</evidence>
<dbReference type="GO" id="GO:0006450">
    <property type="term" value="P:regulation of translational fidelity"/>
    <property type="evidence" value="ECO:0007669"/>
    <property type="project" value="TreeGrafter"/>
</dbReference>
<keyword evidence="8" id="KW-0547">Nucleotide-binding</keyword>
<sequence length="179" mass="20279">MDGKIGVIPTDTIYGIVTSAFDEKLVEKIYKLRKRADDKPFIVLIGSTEDLKKFGVQLTDKQKEFLQNHWPNPLSVVLPVLDEKFAYLHRGKKSLAFRMPKDEELLELLKETGPLVSPSANIEGQKPSETIDEAKEYFGNFVDFYIDRGRIISTPSTLIELSDDGSVKILREGSYKVEV</sequence>
<dbReference type="NCBIfam" id="TIGR00057">
    <property type="entry name" value="L-threonylcarbamoyladenylate synthase"/>
    <property type="match status" value="1"/>
</dbReference>
<dbReference type="PANTHER" id="PTHR17490:SF16">
    <property type="entry name" value="THREONYLCARBAMOYL-AMP SYNTHASE"/>
    <property type="match status" value="1"/>
</dbReference>
<evidence type="ECO:0000256" key="6">
    <source>
        <dbReference type="ARBA" id="ARBA00022694"/>
    </source>
</evidence>
<dbReference type="InterPro" id="IPR006070">
    <property type="entry name" value="Sua5-like_dom"/>
</dbReference>
<keyword evidence="9" id="KW-0067">ATP-binding</keyword>
<evidence type="ECO:0000256" key="8">
    <source>
        <dbReference type="ARBA" id="ARBA00022741"/>
    </source>
</evidence>
<dbReference type="GO" id="GO:0061710">
    <property type="term" value="F:L-threonylcarbamoyladenylate synthase"/>
    <property type="evidence" value="ECO:0007669"/>
    <property type="project" value="UniProtKB-EC"/>
</dbReference>
<comment type="subcellular location">
    <subcellularLocation>
        <location evidence="1">Cytoplasm</location>
    </subcellularLocation>
</comment>
<evidence type="ECO:0000256" key="1">
    <source>
        <dbReference type="ARBA" id="ARBA00004496"/>
    </source>
</evidence>
<comment type="caution">
    <text evidence="13">The sequence shown here is derived from an EMBL/GenBank/DDBJ whole genome shotgun (WGS) entry which is preliminary data.</text>
</comment>
<keyword evidence="7" id="KW-0548">Nucleotidyltransferase</keyword>
<accession>A0A1F5JUC8</accession>
<dbReference type="Proteomes" id="UP000176902">
    <property type="component" value="Unassembled WGS sequence"/>
</dbReference>
<dbReference type="GO" id="GO:0000049">
    <property type="term" value="F:tRNA binding"/>
    <property type="evidence" value="ECO:0007669"/>
    <property type="project" value="TreeGrafter"/>
</dbReference>
<comment type="similarity">
    <text evidence="2">Belongs to the SUA5 family.</text>
</comment>
<dbReference type="Gene3D" id="3.90.870.10">
    <property type="entry name" value="DHBP synthase"/>
    <property type="match status" value="1"/>
</dbReference>
<dbReference type="GO" id="GO:0003725">
    <property type="term" value="F:double-stranded RNA binding"/>
    <property type="evidence" value="ECO:0007669"/>
    <property type="project" value="InterPro"/>
</dbReference>
<keyword evidence="4" id="KW-0963">Cytoplasm</keyword>